<evidence type="ECO:0000313" key="2">
    <source>
        <dbReference type="Proteomes" id="UP000685013"/>
    </source>
</evidence>
<evidence type="ECO:0000313" key="1">
    <source>
        <dbReference type="EMBL" id="KAG6575769.1"/>
    </source>
</evidence>
<dbReference type="AlphaFoldDB" id="A0AAV6M5L7"/>
<protein>
    <submittedName>
        <fullName evidence="1">Uncharacterized protein</fullName>
    </submittedName>
</protein>
<comment type="caution">
    <text evidence="1">The sequence shown here is derived from an EMBL/GenBank/DDBJ whole genome shotgun (WGS) entry which is preliminary data.</text>
</comment>
<reference evidence="1 2" key="1">
    <citation type="journal article" date="2021" name="Hortic Res">
        <title>The domestication of Cucurbita argyrosperma as revealed by the genome of its wild relative.</title>
        <authorList>
            <person name="Barrera-Redondo J."/>
            <person name="Sanchez-de la Vega G."/>
            <person name="Aguirre-Liguori J.A."/>
            <person name="Castellanos-Morales G."/>
            <person name="Gutierrez-Guerrero Y.T."/>
            <person name="Aguirre-Dugua X."/>
            <person name="Aguirre-Planter E."/>
            <person name="Tenaillon M.I."/>
            <person name="Lira-Saade R."/>
            <person name="Eguiarte L.E."/>
        </authorList>
    </citation>
    <scope>NUCLEOTIDE SEQUENCE [LARGE SCALE GENOMIC DNA]</scope>
    <source>
        <strain evidence="1">JBR-2021</strain>
    </source>
</reference>
<dbReference type="Proteomes" id="UP000685013">
    <property type="component" value="Chromosome 17"/>
</dbReference>
<keyword evidence="2" id="KW-1185">Reference proteome</keyword>
<gene>
    <name evidence="1" type="ORF">SDJN03_26408</name>
</gene>
<organism evidence="1 2">
    <name type="scientific">Cucurbita argyrosperma subsp. sororia</name>
    <dbReference type="NCBI Taxonomy" id="37648"/>
    <lineage>
        <taxon>Eukaryota</taxon>
        <taxon>Viridiplantae</taxon>
        <taxon>Streptophyta</taxon>
        <taxon>Embryophyta</taxon>
        <taxon>Tracheophyta</taxon>
        <taxon>Spermatophyta</taxon>
        <taxon>Magnoliopsida</taxon>
        <taxon>eudicotyledons</taxon>
        <taxon>Gunneridae</taxon>
        <taxon>Pentapetalae</taxon>
        <taxon>rosids</taxon>
        <taxon>fabids</taxon>
        <taxon>Cucurbitales</taxon>
        <taxon>Cucurbitaceae</taxon>
        <taxon>Cucurbiteae</taxon>
        <taxon>Cucurbita</taxon>
    </lineage>
</organism>
<name>A0AAV6M5L7_9ROSI</name>
<feature type="non-terminal residue" evidence="1">
    <location>
        <position position="1"/>
    </location>
</feature>
<accession>A0AAV6M5L7</accession>
<proteinExistence type="predicted"/>
<sequence length="130" mass="14938">MEVALQAHVSGSWRRRRDFCEAQAGSSKFRLFHGIERRVLLLLHWYCGLSGIDNGLQEKEEESEPSETVSDVLDNSVETLEMEKKLTKESSLKLKLKMEANAKRTGNSEGLANENLHRKAFEYLFFRASF</sequence>
<dbReference type="EMBL" id="JAGKQH010000017">
    <property type="protein sequence ID" value="KAG6575769.1"/>
    <property type="molecule type" value="Genomic_DNA"/>
</dbReference>